<dbReference type="InterPro" id="IPR008978">
    <property type="entry name" value="HSP20-like_chaperone"/>
</dbReference>
<name>A0A9Q3W486_9GAMM</name>
<organism evidence="4 5">
    <name type="scientific">Alloalcanivorax xenomutans</name>
    <dbReference type="NCBI Taxonomy" id="1094342"/>
    <lineage>
        <taxon>Bacteria</taxon>
        <taxon>Pseudomonadati</taxon>
        <taxon>Pseudomonadota</taxon>
        <taxon>Gammaproteobacteria</taxon>
        <taxon>Oceanospirillales</taxon>
        <taxon>Alcanivoracaceae</taxon>
        <taxon>Alloalcanivorax</taxon>
    </lineage>
</organism>
<protein>
    <submittedName>
        <fullName evidence="4">Hsp20/alpha crystallin family protein</fullName>
    </submittedName>
</protein>
<feature type="domain" description="SHSP" evidence="3">
    <location>
        <begin position="26"/>
        <end position="139"/>
    </location>
</feature>
<comment type="caution">
    <text evidence="4">The sequence shown here is derived from an EMBL/GenBank/DDBJ whole genome shotgun (WGS) entry which is preliminary data.</text>
</comment>
<dbReference type="SUPFAM" id="SSF49764">
    <property type="entry name" value="HSP20-like chaperones"/>
    <property type="match status" value="1"/>
</dbReference>
<evidence type="ECO:0000256" key="1">
    <source>
        <dbReference type="PROSITE-ProRule" id="PRU00285"/>
    </source>
</evidence>
<dbReference type="KEGG" id="axe:P40_05605"/>
<evidence type="ECO:0000256" key="2">
    <source>
        <dbReference type="RuleBase" id="RU003616"/>
    </source>
</evidence>
<comment type="similarity">
    <text evidence="1 2">Belongs to the small heat shock protein (HSP20) family.</text>
</comment>
<dbReference type="RefSeq" id="WP_145953547.1">
    <property type="nucleotide sequence ID" value="NZ_CP012331.1"/>
</dbReference>
<evidence type="ECO:0000259" key="3">
    <source>
        <dbReference type="PROSITE" id="PS01031"/>
    </source>
</evidence>
<gene>
    <name evidence="4" type="ORF">LZG35_09770</name>
</gene>
<keyword evidence="5" id="KW-1185">Reference proteome</keyword>
<evidence type="ECO:0000313" key="5">
    <source>
        <dbReference type="Proteomes" id="UP001107961"/>
    </source>
</evidence>
<dbReference type="Pfam" id="PF00011">
    <property type="entry name" value="HSP20"/>
    <property type="match status" value="1"/>
</dbReference>
<evidence type="ECO:0000313" key="4">
    <source>
        <dbReference type="EMBL" id="MCE7508923.1"/>
    </source>
</evidence>
<reference evidence="4" key="1">
    <citation type="submission" date="2022-01" db="EMBL/GenBank/DDBJ databases">
        <authorList>
            <person name="Karlyshev A.V."/>
            <person name="Jaspars M."/>
        </authorList>
    </citation>
    <scope>NUCLEOTIDE SEQUENCE</scope>
    <source>
        <strain evidence="4">AGSA3-2</strain>
    </source>
</reference>
<sequence length="139" mass="16024">MDLMTWNPLREIDVLLSRAGLGPLRSMDNEGWMPMVDVRETDAAYVVSAELPGIAKEDIKVVVDNGVLTLQGERHRDEEEKNEKYYRRERSFGRFSRSFSLPESVAADEITAKYREGIMEIRLPKTERQSAHRTEVPIE</sequence>
<dbReference type="PANTHER" id="PTHR11527">
    <property type="entry name" value="HEAT-SHOCK PROTEIN 20 FAMILY MEMBER"/>
    <property type="match status" value="1"/>
</dbReference>
<dbReference type="PROSITE" id="PS01031">
    <property type="entry name" value="SHSP"/>
    <property type="match status" value="1"/>
</dbReference>
<dbReference type="AlphaFoldDB" id="A0A9Q3W486"/>
<dbReference type="EMBL" id="JAJVKT010000010">
    <property type="protein sequence ID" value="MCE7508923.1"/>
    <property type="molecule type" value="Genomic_DNA"/>
</dbReference>
<accession>A0A9Q3W486</accession>
<proteinExistence type="inferred from homology"/>
<dbReference type="CDD" id="cd06464">
    <property type="entry name" value="ACD_sHsps-like"/>
    <property type="match status" value="1"/>
</dbReference>
<dbReference type="Proteomes" id="UP001107961">
    <property type="component" value="Unassembled WGS sequence"/>
</dbReference>
<dbReference type="InterPro" id="IPR031107">
    <property type="entry name" value="Small_HSP"/>
</dbReference>
<dbReference type="Gene3D" id="2.60.40.790">
    <property type="match status" value="1"/>
</dbReference>
<dbReference type="InterPro" id="IPR002068">
    <property type="entry name" value="A-crystallin/Hsp20_dom"/>
</dbReference>